<name>E7FXH3_ERYRH</name>
<sequence>MSMYKTIMTPELESLLSRKENLNIVDVRDVWEFESGHIKGALNIPLGELEDQYKKLSKDKMYHIICLTGHRSQEASRFLSNQGFNVVNVMGGMSIYKGAMSQ</sequence>
<organism evidence="2 3">
    <name type="scientific">Erysipelothrix rhusiopathiae ATCC 19414</name>
    <dbReference type="NCBI Taxonomy" id="525280"/>
    <lineage>
        <taxon>Bacteria</taxon>
        <taxon>Bacillati</taxon>
        <taxon>Bacillota</taxon>
        <taxon>Erysipelotrichia</taxon>
        <taxon>Erysipelotrichales</taxon>
        <taxon>Erysipelotrichaceae</taxon>
        <taxon>Erysipelothrix</taxon>
    </lineage>
</organism>
<accession>E7FXH3</accession>
<dbReference type="PANTHER" id="PTHR43031:SF17">
    <property type="entry name" value="SULFURTRANSFERASE YTWF-RELATED"/>
    <property type="match status" value="1"/>
</dbReference>
<feature type="domain" description="Rhodanese" evidence="1">
    <location>
        <begin position="18"/>
        <end position="101"/>
    </location>
</feature>
<dbReference type="EC" id="2.8.1.1" evidence="2"/>
<dbReference type="Gene3D" id="3.40.250.10">
    <property type="entry name" value="Rhodanese-like domain"/>
    <property type="match status" value="1"/>
</dbReference>
<proteinExistence type="predicted"/>
<dbReference type="EMBL" id="ACLK02000003">
    <property type="protein sequence ID" value="EFY08197.1"/>
    <property type="molecule type" value="Genomic_DNA"/>
</dbReference>
<dbReference type="SMART" id="SM00450">
    <property type="entry name" value="RHOD"/>
    <property type="match status" value="1"/>
</dbReference>
<comment type="caution">
    <text evidence="2">The sequence shown here is derived from an EMBL/GenBank/DDBJ whole genome shotgun (WGS) entry which is preliminary data.</text>
</comment>
<keyword evidence="3" id="KW-1185">Reference proteome</keyword>
<dbReference type="STRING" id="1648.A2I91_07635"/>
<gene>
    <name evidence="2" type="primary">glpE</name>
    <name evidence="2" type="ORF">HMPREF0357_11350</name>
</gene>
<dbReference type="Pfam" id="PF00581">
    <property type="entry name" value="Rhodanese"/>
    <property type="match status" value="1"/>
</dbReference>
<dbReference type="InterPro" id="IPR036873">
    <property type="entry name" value="Rhodanese-like_dom_sf"/>
</dbReference>
<dbReference type="PROSITE" id="PS50206">
    <property type="entry name" value="RHODANESE_3"/>
    <property type="match status" value="1"/>
</dbReference>
<evidence type="ECO:0000313" key="3">
    <source>
        <dbReference type="Proteomes" id="UP000003028"/>
    </source>
</evidence>
<dbReference type="InterPro" id="IPR001763">
    <property type="entry name" value="Rhodanese-like_dom"/>
</dbReference>
<dbReference type="InterPro" id="IPR050229">
    <property type="entry name" value="GlpE_sulfurtransferase"/>
</dbReference>
<keyword evidence="2" id="KW-0808">Transferase</keyword>
<dbReference type="SUPFAM" id="SSF52821">
    <property type="entry name" value="Rhodanese/Cell cycle control phosphatase"/>
    <property type="match status" value="1"/>
</dbReference>
<reference evidence="2" key="1">
    <citation type="submission" date="2011-01" db="EMBL/GenBank/DDBJ databases">
        <authorList>
            <person name="Muzny D."/>
            <person name="Qin X."/>
            <person name="Buhay C."/>
            <person name="Dugan-Rocha S."/>
            <person name="Ding Y."/>
            <person name="Chen G."/>
            <person name="Hawes A."/>
            <person name="Holder M."/>
            <person name="Jhangiani S."/>
            <person name="Johnson A."/>
            <person name="Khan Z."/>
            <person name="Li Z."/>
            <person name="Liu W."/>
            <person name="Liu X."/>
            <person name="Perez L."/>
            <person name="Shen H."/>
            <person name="Wang Q."/>
            <person name="Watt J."/>
            <person name="Xi L."/>
            <person name="Xin Y."/>
            <person name="Zhou J."/>
            <person name="Deng J."/>
            <person name="Jiang H."/>
            <person name="Liu Y."/>
            <person name="Qu J."/>
            <person name="Song X.-Z."/>
            <person name="Zhang L."/>
            <person name="Villasana D."/>
            <person name="Johnson A."/>
            <person name="Liu J."/>
            <person name="Liyanage D."/>
            <person name="Lorensuhewa L."/>
            <person name="Robinson T."/>
            <person name="Song A."/>
            <person name="Song B.-B."/>
            <person name="Dinh H."/>
            <person name="Thornton R."/>
            <person name="Coyle M."/>
            <person name="Francisco L."/>
            <person name="Jackson L."/>
            <person name="Javaid M."/>
            <person name="Korchina V."/>
            <person name="Kovar C."/>
            <person name="Mata R."/>
            <person name="Mathew T."/>
            <person name="Ngo R."/>
            <person name="Nguyen L."/>
            <person name="Nguyen N."/>
            <person name="Okwuonu G."/>
            <person name="Ongeri F."/>
            <person name="Pham C."/>
            <person name="Simmons D."/>
            <person name="Wilczek-Boney K."/>
            <person name="Hale W."/>
            <person name="Jakkamsetti A."/>
            <person name="Pham P."/>
            <person name="Ruth R."/>
            <person name="San Lucas F."/>
            <person name="Warren J."/>
            <person name="Zhang J."/>
            <person name="Zhao Z."/>
            <person name="Zhou C."/>
            <person name="Zhu D."/>
            <person name="Lee S."/>
            <person name="Bess C."/>
            <person name="Blankenburg K."/>
            <person name="Forbes L."/>
            <person name="Fu Q."/>
            <person name="Gubbala S."/>
            <person name="Hirani K."/>
            <person name="Jayaseelan J.C."/>
            <person name="Lara F."/>
            <person name="Munidasa M."/>
            <person name="Palculict T."/>
            <person name="Patil S."/>
            <person name="Pu L.-L."/>
            <person name="Saada N."/>
            <person name="Tang L."/>
            <person name="Weissenberger G."/>
            <person name="Zhu Y."/>
            <person name="Hemphill L."/>
            <person name="Shang Y."/>
            <person name="Youmans B."/>
            <person name="Ayvaz T."/>
            <person name="Ross M."/>
            <person name="Santibanez J."/>
            <person name="Aqrawi P."/>
            <person name="Gross S."/>
            <person name="Joshi V."/>
            <person name="Fowler G."/>
            <person name="Nazareth L."/>
            <person name="Reid J."/>
            <person name="Worley K."/>
            <person name="Petrosino J."/>
            <person name="Highlander S."/>
            <person name="Gibbs R."/>
        </authorList>
    </citation>
    <scope>NUCLEOTIDE SEQUENCE [LARGE SCALE GENOMIC DNA]</scope>
    <source>
        <strain evidence="2">ATCC 19414</strain>
    </source>
</reference>
<dbReference type="CDD" id="cd00158">
    <property type="entry name" value="RHOD"/>
    <property type="match status" value="1"/>
</dbReference>
<evidence type="ECO:0000259" key="1">
    <source>
        <dbReference type="PROSITE" id="PS50206"/>
    </source>
</evidence>
<evidence type="ECO:0000313" key="2">
    <source>
        <dbReference type="EMBL" id="EFY08197.1"/>
    </source>
</evidence>
<dbReference type="AlphaFoldDB" id="E7FXH3"/>
<dbReference type="PANTHER" id="PTHR43031">
    <property type="entry name" value="FAD-DEPENDENT OXIDOREDUCTASE"/>
    <property type="match status" value="1"/>
</dbReference>
<dbReference type="Proteomes" id="UP000003028">
    <property type="component" value="Unassembled WGS sequence"/>
</dbReference>
<dbReference type="GO" id="GO:0004792">
    <property type="term" value="F:thiosulfate-cyanide sulfurtransferase activity"/>
    <property type="evidence" value="ECO:0007669"/>
    <property type="project" value="UniProtKB-EC"/>
</dbReference>
<protein>
    <submittedName>
        <fullName evidence="2">Rhodanese-like protein</fullName>
        <ecNumber evidence="2">2.8.1.1</ecNumber>
    </submittedName>
</protein>